<proteinExistence type="predicted"/>
<dbReference type="PANTHER" id="PTHR18895">
    <property type="entry name" value="HEMK METHYLTRANSFERASE"/>
    <property type="match status" value="1"/>
</dbReference>
<keyword evidence="1 4" id="KW-0489">Methyltransferase</keyword>
<dbReference type="GO" id="GO:0008276">
    <property type="term" value="F:protein methyltransferase activity"/>
    <property type="evidence" value="ECO:0007669"/>
    <property type="project" value="InterPro"/>
</dbReference>
<evidence type="ECO:0000313" key="4">
    <source>
        <dbReference type="EMBL" id="TFK44382.1"/>
    </source>
</evidence>
<dbReference type="STRING" id="68775.A0A5C3MGA3"/>
<dbReference type="OrthoDB" id="269872at2759"/>
<keyword evidence="5" id="KW-1185">Reference proteome</keyword>
<dbReference type="EMBL" id="ML213590">
    <property type="protein sequence ID" value="TFK44382.1"/>
    <property type="molecule type" value="Genomic_DNA"/>
</dbReference>
<evidence type="ECO:0000256" key="3">
    <source>
        <dbReference type="ARBA" id="ARBA00022691"/>
    </source>
</evidence>
<gene>
    <name evidence="4" type="ORF">BDQ12DRAFT_593865</name>
</gene>
<sequence length="286" mass="31638">MHSRLLAQLAAHIGTDQASLELRWMKQALSSGLSNATLSTMVKRRALGEPLQYILGTQPFGPLNLLTRPPVLIPRPETEHWVIKLAESMFPTAQNPRNLLDLGTGSGCIPLLLCHLWPKGSLRTHGIDISPHALRLANDNAALCGIPTHCDTDEPQNTYTTSLASFLHTSFPDNEASIKPPYDIVTSNPPYIPWDEYLELPRSVSDYEDPKALFGGPSGLDFYHAIARIVSHKNILSPNAVVALEVGYEQAEIVESLMRRTGRIHRTEIWGDPWGKQRTVVAHAHA</sequence>
<dbReference type="SUPFAM" id="SSF53335">
    <property type="entry name" value="S-adenosyl-L-methionine-dependent methyltransferases"/>
    <property type="match status" value="1"/>
</dbReference>
<dbReference type="GO" id="GO:0032259">
    <property type="term" value="P:methylation"/>
    <property type="evidence" value="ECO:0007669"/>
    <property type="project" value="UniProtKB-KW"/>
</dbReference>
<dbReference type="InterPro" id="IPR050320">
    <property type="entry name" value="N5-glutamine_MTase"/>
</dbReference>
<name>A0A5C3MGA3_9AGAR</name>
<evidence type="ECO:0000313" key="5">
    <source>
        <dbReference type="Proteomes" id="UP000308652"/>
    </source>
</evidence>
<dbReference type="Gene3D" id="1.10.8.10">
    <property type="entry name" value="DNA helicase RuvA subunit, C-terminal domain"/>
    <property type="match status" value="1"/>
</dbReference>
<dbReference type="InterPro" id="IPR004556">
    <property type="entry name" value="HemK-like"/>
</dbReference>
<dbReference type="Gene3D" id="3.40.50.150">
    <property type="entry name" value="Vaccinia Virus protein VP39"/>
    <property type="match status" value="1"/>
</dbReference>
<dbReference type="Proteomes" id="UP000308652">
    <property type="component" value="Unassembled WGS sequence"/>
</dbReference>
<dbReference type="PANTHER" id="PTHR18895:SF74">
    <property type="entry name" value="MTRF1L RELEASE FACTOR GLUTAMINE METHYLTRANSFERASE"/>
    <property type="match status" value="1"/>
</dbReference>
<keyword evidence="2 4" id="KW-0808">Transferase</keyword>
<evidence type="ECO:0000256" key="1">
    <source>
        <dbReference type="ARBA" id="ARBA00022603"/>
    </source>
</evidence>
<organism evidence="4 5">
    <name type="scientific">Crucibulum laeve</name>
    <dbReference type="NCBI Taxonomy" id="68775"/>
    <lineage>
        <taxon>Eukaryota</taxon>
        <taxon>Fungi</taxon>
        <taxon>Dikarya</taxon>
        <taxon>Basidiomycota</taxon>
        <taxon>Agaricomycotina</taxon>
        <taxon>Agaricomycetes</taxon>
        <taxon>Agaricomycetidae</taxon>
        <taxon>Agaricales</taxon>
        <taxon>Agaricineae</taxon>
        <taxon>Nidulariaceae</taxon>
        <taxon>Crucibulum</taxon>
    </lineage>
</organism>
<dbReference type="GO" id="GO:0005739">
    <property type="term" value="C:mitochondrion"/>
    <property type="evidence" value="ECO:0007669"/>
    <property type="project" value="TreeGrafter"/>
</dbReference>
<dbReference type="InterPro" id="IPR029063">
    <property type="entry name" value="SAM-dependent_MTases_sf"/>
</dbReference>
<keyword evidence="3" id="KW-0949">S-adenosyl-L-methionine</keyword>
<dbReference type="AlphaFoldDB" id="A0A5C3MGA3"/>
<evidence type="ECO:0000256" key="2">
    <source>
        <dbReference type="ARBA" id="ARBA00022679"/>
    </source>
</evidence>
<dbReference type="CDD" id="cd02440">
    <property type="entry name" value="AdoMet_MTases"/>
    <property type="match status" value="1"/>
</dbReference>
<protein>
    <submittedName>
        <fullName evidence="4">S-adenosyl-L-methionine-dependent methyltransferase</fullName>
    </submittedName>
</protein>
<dbReference type="NCBIfam" id="TIGR00536">
    <property type="entry name" value="hemK_fam"/>
    <property type="match status" value="1"/>
</dbReference>
<accession>A0A5C3MGA3</accession>
<reference evidence="4 5" key="1">
    <citation type="journal article" date="2019" name="Nat. Ecol. Evol.">
        <title>Megaphylogeny resolves global patterns of mushroom evolution.</title>
        <authorList>
            <person name="Varga T."/>
            <person name="Krizsan K."/>
            <person name="Foldi C."/>
            <person name="Dima B."/>
            <person name="Sanchez-Garcia M."/>
            <person name="Sanchez-Ramirez S."/>
            <person name="Szollosi G.J."/>
            <person name="Szarkandi J.G."/>
            <person name="Papp V."/>
            <person name="Albert L."/>
            <person name="Andreopoulos W."/>
            <person name="Angelini C."/>
            <person name="Antonin V."/>
            <person name="Barry K.W."/>
            <person name="Bougher N.L."/>
            <person name="Buchanan P."/>
            <person name="Buyck B."/>
            <person name="Bense V."/>
            <person name="Catcheside P."/>
            <person name="Chovatia M."/>
            <person name="Cooper J."/>
            <person name="Damon W."/>
            <person name="Desjardin D."/>
            <person name="Finy P."/>
            <person name="Geml J."/>
            <person name="Haridas S."/>
            <person name="Hughes K."/>
            <person name="Justo A."/>
            <person name="Karasinski D."/>
            <person name="Kautmanova I."/>
            <person name="Kiss B."/>
            <person name="Kocsube S."/>
            <person name="Kotiranta H."/>
            <person name="LaButti K.M."/>
            <person name="Lechner B.E."/>
            <person name="Liimatainen K."/>
            <person name="Lipzen A."/>
            <person name="Lukacs Z."/>
            <person name="Mihaltcheva S."/>
            <person name="Morgado L.N."/>
            <person name="Niskanen T."/>
            <person name="Noordeloos M.E."/>
            <person name="Ohm R.A."/>
            <person name="Ortiz-Santana B."/>
            <person name="Ovrebo C."/>
            <person name="Racz N."/>
            <person name="Riley R."/>
            <person name="Savchenko A."/>
            <person name="Shiryaev A."/>
            <person name="Soop K."/>
            <person name="Spirin V."/>
            <person name="Szebenyi C."/>
            <person name="Tomsovsky M."/>
            <person name="Tulloss R.E."/>
            <person name="Uehling J."/>
            <person name="Grigoriev I.V."/>
            <person name="Vagvolgyi C."/>
            <person name="Papp T."/>
            <person name="Martin F.M."/>
            <person name="Miettinen O."/>
            <person name="Hibbett D.S."/>
            <person name="Nagy L.G."/>
        </authorList>
    </citation>
    <scope>NUCLEOTIDE SEQUENCE [LARGE SCALE GENOMIC DNA]</scope>
    <source>
        <strain evidence="4 5">CBS 166.37</strain>
    </source>
</reference>